<dbReference type="OrthoDB" id="5981545at2759"/>
<name>A0A6P6CZF6_PTEVA</name>
<evidence type="ECO:0000256" key="1">
    <source>
        <dbReference type="PROSITE-ProRule" id="PRU00042"/>
    </source>
</evidence>
<feature type="region of interest" description="Disordered" evidence="2">
    <location>
        <begin position="588"/>
        <end position="625"/>
    </location>
</feature>
<feature type="compositionally biased region" description="Basic and acidic residues" evidence="2">
    <location>
        <begin position="601"/>
        <end position="613"/>
    </location>
</feature>
<dbReference type="PANTHER" id="PTHR16116:SF5">
    <property type="entry name" value="ZINC FINGER PROTEIN 839"/>
    <property type="match status" value="1"/>
</dbReference>
<reference evidence="5" key="1">
    <citation type="submission" date="2025-08" db="UniProtKB">
        <authorList>
            <consortium name="RefSeq"/>
        </authorList>
    </citation>
    <scope>IDENTIFICATION</scope>
    <source>
        <tissue evidence="5">Kidney</tissue>
    </source>
</reference>
<keyword evidence="1" id="KW-0863">Zinc-finger</keyword>
<dbReference type="InterPro" id="IPR031885">
    <property type="entry name" value="DUF4764"/>
</dbReference>
<dbReference type="Pfam" id="PF15961">
    <property type="entry name" value="DUF4764"/>
    <property type="match status" value="2"/>
</dbReference>
<accession>A0A6P6CZF6</accession>
<dbReference type="PROSITE" id="PS50157">
    <property type="entry name" value="ZINC_FINGER_C2H2_2"/>
    <property type="match status" value="1"/>
</dbReference>
<dbReference type="GeneID" id="105299288"/>
<feature type="compositionally biased region" description="Basic residues" evidence="2">
    <location>
        <begin position="405"/>
        <end position="415"/>
    </location>
</feature>
<keyword evidence="1" id="KW-0479">Metal-binding</keyword>
<dbReference type="GO" id="GO:0008270">
    <property type="term" value="F:zinc ion binding"/>
    <property type="evidence" value="ECO:0007669"/>
    <property type="project" value="UniProtKB-KW"/>
</dbReference>
<dbReference type="InterPro" id="IPR039946">
    <property type="entry name" value="ZN839"/>
</dbReference>
<feature type="region of interest" description="Disordered" evidence="2">
    <location>
        <begin position="490"/>
        <end position="546"/>
    </location>
</feature>
<proteinExistence type="predicted"/>
<dbReference type="PANTHER" id="PTHR16116">
    <property type="entry name" value="ZINC FINGER PROTEIN 839"/>
    <property type="match status" value="1"/>
</dbReference>
<evidence type="ECO:0000259" key="3">
    <source>
        <dbReference type="PROSITE" id="PS50157"/>
    </source>
</evidence>
<feature type="compositionally biased region" description="Low complexity" evidence="2">
    <location>
        <begin position="588"/>
        <end position="600"/>
    </location>
</feature>
<protein>
    <submittedName>
        <fullName evidence="5">Zinc finger protein 839</fullName>
    </submittedName>
</protein>
<feature type="region of interest" description="Disordered" evidence="2">
    <location>
        <begin position="1"/>
        <end position="27"/>
    </location>
</feature>
<keyword evidence="4" id="KW-1185">Reference proteome</keyword>
<feature type="region of interest" description="Disordered" evidence="2">
    <location>
        <begin position="40"/>
        <end position="75"/>
    </location>
</feature>
<feature type="region of interest" description="Disordered" evidence="2">
    <location>
        <begin position="404"/>
        <end position="476"/>
    </location>
</feature>
<organism evidence="4 5">
    <name type="scientific">Pteropus vampyrus</name>
    <name type="common">Large flying fox</name>
    <dbReference type="NCBI Taxonomy" id="132908"/>
    <lineage>
        <taxon>Eukaryota</taxon>
        <taxon>Metazoa</taxon>
        <taxon>Chordata</taxon>
        <taxon>Craniata</taxon>
        <taxon>Vertebrata</taxon>
        <taxon>Euteleostomi</taxon>
        <taxon>Mammalia</taxon>
        <taxon>Eutheria</taxon>
        <taxon>Laurasiatheria</taxon>
        <taxon>Chiroptera</taxon>
        <taxon>Yinpterochiroptera</taxon>
        <taxon>Pteropodoidea</taxon>
        <taxon>Pteropodidae</taxon>
        <taxon>Pteropodinae</taxon>
        <taxon>Pteropus</taxon>
    </lineage>
</organism>
<dbReference type="Proteomes" id="UP000515202">
    <property type="component" value="Unplaced"/>
</dbReference>
<feature type="domain" description="C2H2-type" evidence="3">
    <location>
        <begin position="247"/>
        <end position="277"/>
    </location>
</feature>
<dbReference type="RefSeq" id="XP_023392901.1">
    <property type="nucleotide sequence ID" value="XM_023537133.1"/>
</dbReference>
<evidence type="ECO:0000313" key="4">
    <source>
        <dbReference type="Proteomes" id="UP000515202"/>
    </source>
</evidence>
<dbReference type="CTD" id="55778"/>
<dbReference type="InterPro" id="IPR013087">
    <property type="entry name" value="Znf_C2H2_type"/>
</dbReference>
<dbReference type="KEGG" id="pvp:105299288"/>
<feature type="compositionally biased region" description="Basic residues" evidence="2">
    <location>
        <begin position="1"/>
        <end position="12"/>
    </location>
</feature>
<gene>
    <name evidence="5" type="primary">ZNF839</name>
</gene>
<sequence length="770" mass="80826">MERRQARGRRTPKASASETLDSSGRRRRLKQLEAICVKVTSGETKGQEQPVPPPAAIQPTAGRPSQPPGRPPSVLGLSVASPQLLRAQPVLGTGTQLCFLSNSPSPPVQVFVQRPLPALRPVSAKTVAAPQALNGQGATMALLSASDPPAITSVSSSSANLFISNLHTKHSEKLKKSLKVKTRSGRISRPPKYKAKDYKFIKTEDLADGHLSDSDDYSELSVEEDEEQREKQVLFDLPSCSLRPKTFKCHTCEKSYIGKGGLARHFKLNPGHGRPEPETVLPEKANGSVARGCVEGRTVSLTSPGLSTPALFLHQCDREDLVELALPQLAQAVTVHEFLLMKVEKAHLAKPFFPAVYKEFEELHKMVKKMCHDYLCSSGPWSQEPLEINDTEVAESLGITEFLRRKAAHPGRSPRARTSQEAAGEAAGGQKRDSEAAEEGLASVKRTRGAALRQDTAESPADGRGPRKPAACAPAAGVGCAPRVNGDTSCRPEEGHAVPGPDSNTGTPQAGQRLTAFADSAAGSGSAHPPLSYPGVGGPGLHTQPGTMTREQAVAFPTEEARGCPSDLGAGDSLGSWALCSSSASAGGAAASLPAGSGRAEAGESREMPDRHLGGQPASPSKALRAEVTAPPLDRASCMDCAYTTMPKLGPRPGQAGSPSADEGLGSHAGDLDQFPCGTGVHTDQRALGSVPAVGEAVAFDITNACRELLSQGQEQIFIQTPNGLLLSHPGSIVSGEEGIVILTQAEGPALQTVPPDRLPLGTVEAEPLQ</sequence>
<evidence type="ECO:0000256" key="2">
    <source>
        <dbReference type="SAM" id="MobiDB-lite"/>
    </source>
</evidence>
<feature type="compositionally biased region" description="Polar residues" evidence="2">
    <location>
        <begin position="502"/>
        <end position="512"/>
    </location>
</feature>
<dbReference type="AlphaFoldDB" id="A0A6P6CZF6"/>
<keyword evidence="1" id="KW-0862">Zinc</keyword>
<evidence type="ECO:0000313" key="5">
    <source>
        <dbReference type="RefSeq" id="XP_023392901.1"/>
    </source>
</evidence>